<dbReference type="CDD" id="cd06225">
    <property type="entry name" value="HAMP"/>
    <property type="match status" value="1"/>
</dbReference>
<dbReference type="InterPro" id="IPR003661">
    <property type="entry name" value="HisK_dim/P_dom"/>
</dbReference>
<dbReference type="PANTHER" id="PTHR45528">
    <property type="entry name" value="SENSOR HISTIDINE KINASE CPXA"/>
    <property type="match status" value="1"/>
</dbReference>
<comment type="catalytic activity">
    <reaction evidence="1">
        <text>ATP + protein L-histidine = ADP + protein N-phospho-L-histidine.</text>
        <dbReference type="EC" id="2.7.13.3"/>
    </reaction>
</comment>
<evidence type="ECO:0000313" key="17">
    <source>
        <dbReference type="EMBL" id="SPD75386.1"/>
    </source>
</evidence>
<dbReference type="SMART" id="SM00304">
    <property type="entry name" value="HAMP"/>
    <property type="match status" value="1"/>
</dbReference>
<dbReference type="InterPro" id="IPR036890">
    <property type="entry name" value="HATPase_C_sf"/>
</dbReference>
<dbReference type="Gene3D" id="6.10.340.10">
    <property type="match status" value="1"/>
</dbReference>
<dbReference type="SMART" id="SM00388">
    <property type="entry name" value="HisKA"/>
    <property type="match status" value="1"/>
</dbReference>
<evidence type="ECO:0000256" key="5">
    <source>
        <dbReference type="ARBA" id="ARBA00022553"/>
    </source>
</evidence>
<keyword evidence="8" id="KW-0547">Nucleotide-binding</keyword>
<evidence type="ECO:0000256" key="4">
    <source>
        <dbReference type="ARBA" id="ARBA00022475"/>
    </source>
</evidence>
<evidence type="ECO:0000256" key="11">
    <source>
        <dbReference type="ARBA" id="ARBA00022989"/>
    </source>
</evidence>
<organism evidence="17">
    <name type="scientific">uncultured Desulfobacterium sp</name>
    <dbReference type="NCBI Taxonomy" id="201089"/>
    <lineage>
        <taxon>Bacteria</taxon>
        <taxon>Pseudomonadati</taxon>
        <taxon>Thermodesulfobacteriota</taxon>
        <taxon>Desulfobacteria</taxon>
        <taxon>Desulfobacterales</taxon>
        <taxon>Desulfobacteriaceae</taxon>
        <taxon>Desulfobacterium</taxon>
        <taxon>environmental samples</taxon>
    </lineage>
</organism>
<dbReference type="GO" id="GO:0005524">
    <property type="term" value="F:ATP binding"/>
    <property type="evidence" value="ECO:0007669"/>
    <property type="project" value="UniProtKB-KW"/>
</dbReference>
<evidence type="ECO:0000259" key="15">
    <source>
        <dbReference type="PROSITE" id="PS50109"/>
    </source>
</evidence>
<keyword evidence="13 14" id="KW-0472">Membrane</keyword>
<dbReference type="AlphaFoldDB" id="A0A445N0W2"/>
<dbReference type="InterPro" id="IPR036097">
    <property type="entry name" value="HisK_dim/P_sf"/>
</dbReference>
<evidence type="ECO:0000259" key="16">
    <source>
        <dbReference type="PROSITE" id="PS50885"/>
    </source>
</evidence>
<evidence type="ECO:0000256" key="2">
    <source>
        <dbReference type="ARBA" id="ARBA00004651"/>
    </source>
</evidence>
<keyword evidence="11 14" id="KW-1133">Transmembrane helix</keyword>
<evidence type="ECO:0000256" key="8">
    <source>
        <dbReference type="ARBA" id="ARBA00022741"/>
    </source>
</evidence>
<dbReference type="PROSITE" id="PS50109">
    <property type="entry name" value="HIS_KIN"/>
    <property type="match status" value="1"/>
</dbReference>
<reference evidence="17" key="1">
    <citation type="submission" date="2018-01" db="EMBL/GenBank/DDBJ databases">
        <authorList>
            <person name="Regsiter A."/>
            <person name="William W."/>
        </authorList>
    </citation>
    <scope>NUCLEOTIDE SEQUENCE</scope>
    <source>
        <strain evidence="17">TRIP AH-1</strain>
    </source>
</reference>
<evidence type="ECO:0000256" key="6">
    <source>
        <dbReference type="ARBA" id="ARBA00022679"/>
    </source>
</evidence>
<dbReference type="GO" id="GO:0005886">
    <property type="term" value="C:plasma membrane"/>
    <property type="evidence" value="ECO:0007669"/>
    <property type="project" value="UniProtKB-SubCell"/>
</dbReference>
<keyword evidence="9 17" id="KW-0418">Kinase</keyword>
<evidence type="ECO:0000256" key="9">
    <source>
        <dbReference type="ARBA" id="ARBA00022777"/>
    </source>
</evidence>
<dbReference type="InterPro" id="IPR003660">
    <property type="entry name" value="HAMP_dom"/>
</dbReference>
<evidence type="ECO:0000256" key="1">
    <source>
        <dbReference type="ARBA" id="ARBA00000085"/>
    </source>
</evidence>
<dbReference type="EC" id="2.7.13.3" evidence="3"/>
<keyword evidence="4" id="KW-1003">Cell membrane</keyword>
<dbReference type="SUPFAM" id="SSF158472">
    <property type="entry name" value="HAMP domain-like"/>
    <property type="match status" value="1"/>
</dbReference>
<feature type="domain" description="Histidine kinase" evidence="15">
    <location>
        <begin position="253"/>
        <end position="461"/>
    </location>
</feature>
<feature type="domain" description="HAMP" evidence="16">
    <location>
        <begin position="184"/>
        <end position="236"/>
    </location>
</feature>
<dbReference type="InterPro" id="IPR003594">
    <property type="entry name" value="HATPase_dom"/>
</dbReference>
<dbReference type="PRINTS" id="PR00344">
    <property type="entry name" value="BCTRLSENSOR"/>
</dbReference>
<keyword evidence="7 14" id="KW-0812">Transmembrane</keyword>
<evidence type="ECO:0000256" key="7">
    <source>
        <dbReference type="ARBA" id="ARBA00022692"/>
    </source>
</evidence>
<dbReference type="SUPFAM" id="SSF47384">
    <property type="entry name" value="Homodimeric domain of signal transducing histidine kinase"/>
    <property type="match status" value="1"/>
</dbReference>
<dbReference type="EMBL" id="OJIN01000199">
    <property type="protein sequence ID" value="SPD75386.1"/>
    <property type="molecule type" value="Genomic_DNA"/>
</dbReference>
<dbReference type="SMART" id="SM00387">
    <property type="entry name" value="HATPase_c"/>
    <property type="match status" value="1"/>
</dbReference>
<dbReference type="GO" id="GO:0000155">
    <property type="term" value="F:phosphorelay sensor kinase activity"/>
    <property type="evidence" value="ECO:0007669"/>
    <property type="project" value="InterPro"/>
</dbReference>
<dbReference type="Gene3D" id="1.10.287.130">
    <property type="match status" value="1"/>
</dbReference>
<evidence type="ECO:0000256" key="3">
    <source>
        <dbReference type="ARBA" id="ARBA00012438"/>
    </source>
</evidence>
<gene>
    <name evidence="17" type="ORF">PITCH_A560027</name>
</gene>
<protein>
    <recommendedName>
        <fullName evidence="3">histidine kinase</fullName>
        <ecNumber evidence="3">2.7.13.3</ecNumber>
    </recommendedName>
</protein>
<name>A0A445N0W2_9BACT</name>
<accession>A0A445N0W2</accession>
<dbReference type="InterPro" id="IPR004358">
    <property type="entry name" value="Sig_transdc_His_kin-like_C"/>
</dbReference>
<proteinExistence type="predicted"/>
<feature type="transmembrane region" description="Helical" evidence="14">
    <location>
        <begin position="13"/>
        <end position="36"/>
    </location>
</feature>
<dbReference type="CDD" id="cd00082">
    <property type="entry name" value="HisKA"/>
    <property type="match status" value="1"/>
</dbReference>
<dbReference type="InterPro" id="IPR005467">
    <property type="entry name" value="His_kinase_dom"/>
</dbReference>
<keyword evidence="6" id="KW-0808">Transferase</keyword>
<feature type="transmembrane region" description="Helical" evidence="14">
    <location>
        <begin position="160"/>
        <end position="183"/>
    </location>
</feature>
<dbReference type="Pfam" id="PF00672">
    <property type="entry name" value="HAMP"/>
    <property type="match status" value="1"/>
</dbReference>
<evidence type="ECO:0000256" key="10">
    <source>
        <dbReference type="ARBA" id="ARBA00022840"/>
    </source>
</evidence>
<keyword evidence="12" id="KW-0902">Two-component regulatory system</keyword>
<evidence type="ECO:0000256" key="13">
    <source>
        <dbReference type="ARBA" id="ARBA00023136"/>
    </source>
</evidence>
<comment type="subcellular location">
    <subcellularLocation>
        <location evidence="2">Cell membrane</location>
        <topology evidence="2">Multi-pass membrane protein</topology>
    </subcellularLocation>
</comment>
<evidence type="ECO:0000256" key="12">
    <source>
        <dbReference type="ARBA" id="ARBA00023012"/>
    </source>
</evidence>
<dbReference type="InterPro" id="IPR050398">
    <property type="entry name" value="HssS/ArlS-like"/>
</dbReference>
<sequence length="469" mass="52189">MFIFRSKRILFRIIFPFTLLFGLTTILSWLCSAYFITRYIDQNLETQMKQVASILTKSGYVLNPVVLGKLKEAINIEIVLFDLKGKIFLSTFNLQLSTIEKHIKDFRSIEPSASSVEKDTELTGIRYKTLISPISLPGHGPSFLSLWTPIHEADHLKGRIIIGIGIITFLGIIAMTVAGFIIARTITAPVEELVKFTTTVSEGDFSQKANIDSRDEIGSLARSFNLMVDRLKAFEKKLVESEKMATAGQMIAGLTHEIRNPLTSIRMLGQVLQNRLKDQPETHGMLGSMVTEIDRLDRIIQQMVARINPGELQRKLSDLNRQIDDVIKVAGEGLTAQKIAIEQNLFKGLPEVFIDEEKIKQVVWNLILNAKEAMPKGGIIMVSTAIINNGSIEILVDDSGPSITSEDTEQLFQPFFTTKPEGMGLGLSMSRKIIEQHGGTLTLKARAEGGMRARIILHMQGQSPVIARA</sequence>
<evidence type="ECO:0000256" key="14">
    <source>
        <dbReference type="SAM" id="Phobius"/>
    </source>
</evidence>
<dbReference type="Gene3D" id="3.30.565.10">
    <property type="entry name" value="Histidine kinase-like ATPase, C-terminal domain"/>
    <property type="match status" value="1"/>
</dbReference>
<dbReference type="PROSITE" id="PS50885">
    <property type="entry name" value="HAMP"/>
    <property type="match status" value="1"/>
</dbReference>
<dbReference type="PANTHER" id="PTHR45528:SF1">
    <property type="entry name" value="SENSOR HISTIDINE KINASE CPXA"/>
    <property type="match status" value="1"/>
</dbReference>
<dbReference type="Pfam" id="PF00512">
    <property type="entry name" value="HisKA"/>
    <property type="match status" value="1"/>
</dbReference>
<keyword evidence="5" id="KW-0597">Phosphoprotein</keyword>
<dbReference type="SUPFAM" id="SSF55874">
    <property type="entry name" value="ATPase domain of HSP90 chaperone/DNA topoisomerase II/histidine kinase"/>
    <property type="match status" value="1"/>
</dbReference>
<keyword evidence="10" id="KW-0067">ATP-binding</keyword>
<dbReference type="Pfam" id="PF02518">
    <property type="entry name" value="HATPase_c"/>
    <property type="match status" value="1"/>
</dbReference>